<dbReference type="Proteomes" id="UP001397290">
    <property type="component" value="Unassembled WGS sequence"/>
</dbReference>
<keyword evidence="2" id="KW-1185">Reference proteome</keyword>
<reference evidence="1 2" key="1">
    <citation type="submission" date="2020-02" db="EMBL/GenBank/DDBJ databases">
        <title>Comparative genomics of the hypocrealean fungal genus Beauvera.</title>
        <authorList>
            <person name="Showalter D.N."/>
            <person name="Bushley K.E."/>
            <person name="Rehner S.A."/>
        </authorList>
    </citation>
    <scope>NUCLEOTIDE SEQUENCE [LARGE SCALE GENOMIC DNA]</scope>
    <source>
        <strain evidence="1 2">ARSEF4384</strain>
    </source>
</reference>
<dbReference type="AlphaFoldDB" id="A0AAW0RL83"/>
<comment type="caution">
    <text evidence="1">The sequence shown here is derived from an EMBL/GenBank/DDBJ whole genome shotgun (WGS) entry which is preliminary data.</text>
</comment>
<gene>
    <name evidence="1" type="ORF">G3M48_008102</name>
</gene>
<dbReference type="EMBL" id="JAAHCF010000599">
    <property type="protein sequence ID" value="KAK8142840.1"/>
    <property type="molecule type" value="Genomic_DNA"/>
</dbReference>
<proteinExistence type="predicted"/>
<sequence>MDLISFDDVVYKNIKYDKTRSVYYMMGFTSGWGNMTGCEHVNIGEKIHKLDYLDRKLIRRINEFITPSMFYHIISLMSTVMDPYMQPKVDMYTMMLLSKKIEMDRDMNKYGDTSVDKFKFYVREACFYSNMIMSIDK</sequence>
<organism evidence="1 2">
    <name type="scientific">Beauveria asiatica</name>
    <dbReference type="NCBI Taxonomy" id="1069075"/>
    <lineage>
        <taxon>Eukaryota</taxon>
        <taxon>Fungi</taxon>
        <taxon>Dikarya</taxon>
        <taxon>Ascomycota</taxon>
        <taxon>Pezizomycotina</taxon>
        <taxon>Sordariomycetes</taxon>
        <taxon>Hypocreomycetidae</taxon>
        <taxon>Hypocreales</taxon>
        <taxon>Cordycipitaceae</taxon>
        <taxon>Beauveria</taxon>
    </lineage>
</organism>
<evidence type="ECO:0000313" key="1">
    <source>
        <dbReference type="EMBL" id="KAK8142840.1"/>
    </source>
</evidence>
<name>A0AAW0RL83_9HYPO</name>
<protein>
    <submittedName>
        <fullName evidence="1">Uncharacterized protein</fullName>
    </submittedName>
</protein>
<evidence type="ECO:0000313" key="2">
    <source>
        <dbReference type="Proteomes" id="UP001397290"/>
    </source>
</evidence>
<accession>A0AAW0RL83</accession>